<dbReference type="RefSeq" id="WP_268814398.1">
    <property type="nucleotide sequence ID" value="NZ_LR214985.1"/>
</dbReference>
<sequence>MKKEIHYYIFEDDDFKEILSQELDHISNEYIFIYFSNSIHY</sequence>
<gene>
    <name evidence="1" type="ORF">NCTC10142_00085</name>
</gene>
<protein>
    <submittedName>
        <fullName evidence="1">Uncharacterized protein</fullName>
    </submittedName>
</protein>
<dbReference type="AlphaFoldDB" id="A0A449AH66"/>
<evidence type="ECO:0000313" key="1">
    <source>
        <dbReference type="EMBL" id="VEU64345.1"/>
    </source>
</evidence>
<dbReference type="Proteomes" id="UP000289506">
    <property type="component" value="Plasmid 12"/>
</dbReference>
<proteinExistence type="predicted"/>
<dbReference type="EMBL" id="LR214985">
    <property type="protein sequence ID" value="VEU64345.1"/>
    <property type="molecule type" value="Genomic_DNA"/>
</dbReference>
<reference evidence="1 2" key="1">
    <citation type="submission" date="2019-01" db="EMBL/GenBank/DDBJ databases">
        <authorList>
            <consortium name="Pathogen Informatics"/>
        </authorList>
    </citation>
    <scope>NUCLEOTIDE SEQUENCE [LARGE SCALE GENOMIC DNA]</scope>
    <source>
        <strain evidence="1 2">NCTC10142</strain>
        <plasmid evidence="2">12</plasmid>
    </source>
</reference>
<keyword evidence="1" id="KW-0614">Plasmid</keyword>
<evidence type="ECO:0000313" key="2">
    <source>
        <dbReference type="Proteomes" id="UP000289506"/>
    </source>
</evidence>
<name>A0A449AH66_9BACT</name>
<organism evidence="1 2">
    <name type="scientific">Mycoplasmopsis cynos</name>
    <dbReference type="NCBI Taxonomy" id="171284"/>
    <lineage>
        <taxon>Bacteria</taxon>
        <taxon>Bacillati</taxon>
        <taxon>Mycoplasmatota</taxon>
        <taxon>Mycoplasmoidales</taxon>
        <taxon>Metamycoplasmataceae</taxon>
        <taxon>Mycoplasmopsis</taxon>
    </lineage>
</organism>
<geneLocation type="plasmid" evidence="1 2">
    <name>12</name>
</geneLocation>
<accession>A0A449AH66</accession>